<dbReference type="GO" id="GO:0009279">
    <property type="term" value="C:cell outer membrane"/>
    <property type="evidence" value="ECO:0007669"/>
    <property type="project" value="UniProtKB-SubCell"/>
</dbReference>
<dbReference type="Proteomes" id="UP000019151">
    <property type="component" value="Chromosome"/>
</dbReference>
<feature type="chain" id="PRO_5004795168" evidence="12">
    <location>
        <begin position="18"/>
        <end position="796"/>
    </location>
</feature>
<feature type="domain" description="TonB-dependent receptor plug" evidence="14">
    <location>
        <begin position="142"/>
        <end position="247"/>
    </location>
</feature>
<keyword evidence="2 10" id="KW-0813">Transport</keyword>
<dbReference type="Gene3D" id="2.170.130.10">
    <property type="entry name" value="TonB-dependent receptor, plug domain"/>
    <property type="match status" value="1"/>
</dbReference>
<evidence type="ECO:0000256" key="4">
    <source>
        <dbReference type="ARBA" id="ARBA00022692"/>
    </source>
</evidence>
<evidence type="ECO:0000256" key="3">
    <source>
        <dbReference type="ARBA" id="ARBA00022452"/>
    </source>
</evidence>
<dbReference type="PROSITE" id="PS52016">
    <property type="entry name" value="TONB_DEPENDENT_REC_3"/>
    <property type="match status" value="1"/>
</dbReference>
<accession>W0R9D0</accession>
<keyword evidence="4 10" id="KW-0812">Transmembrane</keyword>
<evidence type="ECO:0000256" key="6">
    <source>
        <dbReference type="ARBA" id="ARBA00023077"/>
    </source>
</evidence>
<dbReference type="eggNOG" id="COG4771">
    <property type="taxonomic scope" value="Bacteria"/>
</dbReference>
<keyword evidence="7 10" id="KW-0472">Membrane</keyword>
<evidence type="ECO:0000256" key="8">
    <source>
        <dbReference type="ARBA" id="ARBA00023170"/>
    </source>
</evidence>
<dbReference type="InterPro" id="IPR000531">
    <property type="entry name" value="Beta-barrel_TonB"/>
</dbReference>
<dbReference type="KEGG" id="gba:J421_0152"/>
<evidence type="ECO:0000256" key="2">
    <source>
        <dbReference type="ARBA" id="ARBA00022448"/>
    </source>
</evidence>
<evidence type="ECO:0000313" key="15">
    <source>
        <dbReference type="EMBL" id="AHG87689.1"/>
    </source>
</evidence>
<dbReference type="GO" id="GO:0015344">
    <property type="term" value="F:siderophore uptake transmembrane transporter activity"/>
    <property type="evidence" value="ECO:0007669"/>
    <property type="project" value="TreeGrafter"/>
</dbReference>
<dbReference type="InterPro" id="IPR039426">
    <property type="entry name" value="TonB-dep_rcpt-like"/>
</dbReference>
<dbReference type="InParanoid" id="W0R9D0"/>
<evidence type="ECO:0000256" key="11">
    <source>
        <dbReference type="RuleBase" id="RU003357"/>
    </source>
</evidence>
<sequence length="796" mass="85461">MYRFVLPLLVAPSIAAAQQQPPALHAPHATPSARAATAGAIEGRVTSPKGEPLSDVMVVLRNADGTPGVRGAQTDNDGRFVIPNVPAGSWTLVARRVGLAEATRTVTVDGGAQTVELTLAEQATVVAPMVVSASKERQRRTESSATIDVVDGAEVRLARAAHPAQIMKRVPGVYVGQLSAEGHNMAIRQPIGTKPLYLYLEDGIPTRATGFFNHNALYEVNLPQSGGIEVLKGPGTALYGSDAIGGVINVLTRPAPTKPSGELSLEGGDGGYRRMLATAGNTWGANGLRTDLNLTDVSGAGRRDDSPYHRYSGTVRWDHFGTVNARTVVTGSTIDQNDALSLDSLRWTARSTANRSPLAFRKVRALRASTALEKESGATLVSVTPYARYDVLSILPNWQLSYDPQTYTTRNYSLGVLARVRREIVPLKTKLIAGLDVDYSPGSFLAKQAILTKSGTGGAAIYQSYKDGATQYDYDVTYRSASPYVQAELSPLPTLHIDAGVRYDASGYLYDTHLAPVDTGAHRVPASTTRDYSRVSPKIGASWELSRAVALYGSYRTGFRAPSQGQLFTQGSALNTVDLKPVKVASWEGGVRGQVGRRLVYQVAAYDMTLKDDIITFIDASARRIATNAGETRHKGIETSVGAALLPSLRLDVAQSVSSQKYVTWVPQAARAATSTKPAVAEVRYDGNTIEAAPRDLSNVLLTWSPAPLQGGRVAAEWTHTGRYFTDAQNTHSYAGYDIVNLHANYVVRPNLELFGRMVNVTNAVYAEVVSFDAVQGQQFTPGTPRTIYAGVRVGR</sequence>
<dbReference type="EMBL" id="CP007128">
    <property type="protein sequence ID" value="AHG87689.1"/>
    <property type="molecule type" value="Genomic_DNA"/>
</dbReference>
<dbReference type="GO" id="GO:0030246">
    <property type="term" value="F:carbohydrate binding"/>
    <property type="evidence" value="ECO:0007669"/>
    <property type="project" value="InterPro"/>
</dbReference>
<dbReference type="Pfam" id="PF07715">
    <property type="entry name" value="Plug"/>
    <property type="match status" value="1"/>
</dbReference>
<keyword evidence="3 10" id="KW-1134">Transmembrane beta strand</keyword>
<evidence type="ECO:0000256" key="9">
    <source>
        <dbReference type="ARBA" id="ARBA00023237"/>
    </source>
</evidence>
<keyword evidence="16" id="KW-1185">Reference proteome</keyword>
<dbReference type="PANTHER" id="PTHR30069:SF29">
    <property type="entry name" value="HEMOGLOBIN AND HEMOGLOBIN-HAPTOGLOBIN-BINDING PROTEIN 1-RELATED"/>
    <property type="match status" value="1"/>
</dbReference>
<dbReference type="eggNOG" id="COG4206">
    <property type="taxonomic scope" value="Bacteria"/>
</dbReference>
<keyword evidence="9 10" id="KW-0998">Cell outer membrane</keyword>
<proteinExistence type="inferred from homology"/>
<comment type="subcellular location">
    <subcellularLocation>
        <location evidence="1 10">Cell outer membrane</location>
        <topology evidence="1 10">Multi-pass membrane protein</topology>
    </subcellularLocation>
</comment>
<evidence type="ECO:0000256" key="1">
    <source>
        <dbReference type="ARBA" id="ARBA00004571"/>
    </source>
</evidence>
<keyword evidence="5 12" id="KW-0732">Signal</keyword>
<dbReference type="Gene3D" id="2.40.170.20">
    <property type="entry name" value="TonB-dependent receptor, beta-barrel domain"/>
    <property type="match status" value="1"/>
</dbReference>
<keyword evidence="8 15" id="KW-0675">Receptor</keyword>
<dbReference type="OrthoDB" id="9815954at2"/>
<dbReference type="AlphaFoldDB" id="W0R9D0"/>
<feature type="domain" description="TonB-dependent receptor-like beta-barrel" evidence="13">
    <location>
        <begin position="306"/>
        <end position="760"/>
    </location>
</feature>
<comment type="similarity">
    <text evidence="10 11">Belongs to the TonB-dependent receptor family.</text>
</comment>
<evidence type="ECO:0000256" key="12">
    <source>
        <dbReference type="SAM" id="SignalP"/>
    </source>
</evidence>
<dbReference type="InterPro" id="IPR037066">
    <property type="entry name" value="Plug_dom_sf"/>
</dbReference>
<dbReference type="RefSeq" id="WP_025409246.1">
    <property type="nucleotide sequence ID" value="NZ_CP007128.1"/>
</dbReference>
<evidence type="ECO:0000256" key="10">
    <source>
        <dbReference type="PROSITE-ProRule" id="PRU01360"/>
    </source>
</evidence>
<feature type="signal peptide" evidence="12">
    <location>
        <begin position="1"/>
        <end position="17"/>
    </location>
</feature>
<dbReference type="InterPro" id="IPR036942">
    <property type="entry name" value="Beta-barrel_TonB_sf"/>
</dbReference>
<name>W0R9D0_9BACT</name>
<dbReference type="InterPro" id="IPR013784">
    <property type="entry name" value="Carb-bd-like_fold"/>
</dbReference>
<keyword evidence="6 11" id="KW-0798">TonB box</keyword>
<evidence type="ECO:0000313" key="16">
    <source>
        <dbReference type="Proteomes" id="UP000019151"/>
    </source>
</evidence>
<evidence type="ECO:0000256" key="7">
    <source>
        <dbReference type="ARBA" id="ARBA00023136"/>
    </source>
</evidence>
<dbReference type="InterPro" id="IPR012910">
    <property type="entry name" value="Plug_dom"/>
</dbReference>
<dbReference type="GO" id="GO:0044718">
    <property type="term" value="P:siderophore transmembrane transport"/>
    <property type="evidence" value="ECO:0007669"/>
    <property type="project" value="TreeGrafter"/>
</dbReference>
<dbReference type="Gene3D" id="2.60.40.1120">
    <property type="entry name" value="Carboxypeptidase-like, regulatory domain"/>
    <property type="match status" value="1"/>
</dbReference>
<dbReference type="SUPFAM" id="SSF49452">
    <property type="entry name" value="Starch-binding domain-like"/>
    <property type="match status" value="1"/>
</dbReference>
<dbReference type="PANTHER" id="PTHR30069">
    <property type="entry name" value="TONB-DEPENDENT OUTER MEMBRANE RECEPTOR"/>
    <property type="match status" value="1"/>
</dbReference>
<organism evidence="15 16">
    <name type="scientific">Gemmatirosa kalamazoonensis</name>
    <dbReference type="NCBI Taxonomy" id="861299"/>
    <lineage>
        <taxon>Bacteria</taxon>
        <taxon>Pseudomonadati</taxon>
        <taxon>Gemmatimonadota</taxon>
        <taxon>Gemmatimonadia</taxon>
        <taxon>Gemmatimonadales</taxon>
        <taxon>Gemmatimonadaceae</taxon>
        <taxon>Gemmatirosa</taxon>
    </lineage>
</organism>
<gene>
    <name evidence="15" type="ORF">J421_0152</name>
</gene>
<evidence type="ECO:0000259" key="14">
    <source>
        <dbReference type="Pfam" id="PF07715"/>
    </source>
</evidence>
<evidence type="ECO:0000256" key="5">
    <source>
        <dbReference type="ARBA" id="ARBA00022729"/>
    </source>
</evidence>
<dbReference type="CDD" id="cd01347">
    <property type="entry name" value="ligand_gated_channel"/>
    <property type="match status" value="1"/>
</dbReference>
<protein>
    <submittedName>
        <fullName evidence="15">TonB-dependent receptor</fullName>
    </submittedName>
</protein>
<dbReference type="HOGENOM" id="CLU_008287_18_3_0"/>
<dbReference type="Pfam" id="PF13620">
    <property type="entry name" value="CarboxypepD_reg"/>
    <property type="match status" value="1"/>
</dbReference>
<reference evidence="15 16" key="1">
    <citation type="journal article" date="2014" name="Genome Announc.">
        <title>Genome Sequence and Methylome of Soil Bacterium Gemmatirosa kalamazoonensis KBS708T, a Member of the Rarely Cultivated Gemmatimonadetes Phylum.</title>
        <authorList>
            <person name="Debruyn J.M."/>
            <person name="Radosevich M."/>
            <person name="Wommack K.E."/>
            <person name="Polson S.W."/>
            <person name="Hauser L.J."/>
            <person name="Fawaz M.N."/>
            <person name="Korlach J."/>
            <person name="Tsai Y.C."/>
        </authorList>
    </citation>
    <scope>NUCLEOTIDE SEQUENCE [LARGE SCALE GENOMIC DNA]</scope>
    <source>
        <strain evidence="15 16">KBS708</strain>
    </source>
</reference>
<dbReference type="Pfam" id="PF00593">
    <property type="entry name" value="TonB_dep_Rec_b-barrel"/>
    <property type="match status" value="1"/>
</dbReference>
<dbReference type="STRING" id="861299.J421_0152"/>
<evidence type="ECO:0000259" key="13">
    <source>
        <dbReference type="Pfam" id="PF00593"/>
    </source>
</evidence>
<dbReference type="SUPFAM" id="SSF56935">
    <property type="entry name" value="Porins"/>
    <property type="match status" value="1"/>
</dbReference>